<proteinExistence type="predicted"/>
<evidence type="ECO:0000313" key="3">
    <source>
        <dbReference type="Proteomes" id="UP000016929"/>
    </source>
</evidence>
<name>N1RNR4_FUSC4</name>
<reference evidence="3" key="1">
    <citation type="submission" date="2012-09" db="EMBL/GenBank/DDBJ databases">
        <title>Genome sequencing and comparative transcriptomics of race 1 and race 4 of banana pathogen: Fusarium oxysporum f. sp. cubense.</title>
        <authorList>
            <person name="Fang X."/>
            <person name="Huang J."/>
        </authorList>
    </citation>
    <scope>NUCLEOTIDE SEQUENCE [LARGE SCALE GENOMIC DNA]</scope>
    <source>
        <strain evidence="3">race 4</strain>
    </source>
</reference>
<feature type="region of interest" description="Disordered" evidence="1">
    <location>
        <begin position="218"/>
        <end position="279"/>
    </location>
</feature>
<dbReference type="STRING" id="1229665.N1RNR4"/>
<dbReference type="OrthoDB" id="5061653at2759"/>
<keyword evidence="3" id="KW-1185">Reference proteome</keyword>
<organism evidence="2 3">
    <name type="scientific">Fusarium oxysporum f. sp. cubense (strain race 4)</name>
    <name type="common">Panama disease fungus</name>
    <dbReference type="NCBI Taxonomy" id="2502994"/>
    <lineage>
        <taxon>Eukaryota</taxon>
        <taxon>Fungi</taxon>
        <taxon>Dikarya</taxon>
        <taxon>Ascomycota</taxon>
        <taxon>Pezizomycotina</taxon>
        <taxon>Sordariomycetes</taxon>
        <taxon>Hypocreomycetidae</taxon>
        <taxon>Hypocreales</taxon>
        <taxon>Nectriaceae</taxon>
        <taxon>Fusarium</taxon>
        <taxon>Fusarium oxysporum species complex</taxon>
    </lineage>
</organism>
<reference evidence="3" key="2">
    <citation type="journal article" date="2014" name="PLoS ONE">
        <title>Genome and Transcriptome Analysis of the Fungal Pathogen Fusarium oxysporum f. sp. cubense Causing Banana Vascular Wilt Disease.</title>
        <authorList>
            <person name="Guo L."/>
            <person name="Han L."/>
            <person name="Yang L."/>
            <person name="Zeng H."/>
            <person name="Fan D."/>
            <person name="Zhu Y."/>
            <person name="Feng Y."/>
            <person name="Wang G."/>
            <person name="Peng C."/>
            <person name="Jiang X."/>
            <person name="Zhou D."/>
            <person name="Ni P."/>
            <person name="Liang C."/>
            <person name="Liu L."/>
            <person name="Wang J."/>
            <person name="Mao C."/>
            <person name="Fang X."/>
            <person name="Peng M."/>
            <person name="Huang J."/>
        </authorList>
    </citation>
    <scope>NUCLEOTIDE SEQUENCE [LARGE SCALE GENOMIC DNA]</scope>
    <source>
        <strain evidence="3">race 4</strain>
    </source>
</reference>
<evidence type="ECO:0000256" key="1">
    <source>
        <dbReference type="SAM" id="MobiDB-lite"/>
    </source>
</evidence>
<evidence type="ECO:0000313" key="2">
    <source>
        <dbReference type="EMBL" id="EMT67439.1"/>
    </source>
</evidence>
<feature type="compositionally biased region" description="Polar residues" evidence="1">
    <location>
        <begin position="218"/>
        <end position="237"/>
    </location>
</feature>
<sequence>MRWPAVKTWQALPNNTCQTSRGYLPESRTRARVEVLSRTSPERFFNFPPVTFFSSSHQPARFEQVLIHQSAALRQTRTIPPQRAVFKKHPPCTLNMDQSRKDFKKLVSEVKKELRREIDEDRIAWLDKEWQGPNWLPADVVRPHKPCRSVVRCLKNITELAIMGEIASKHKHPNFTRLTKKMVMQAHKNMVSSMCGAGNDSSSSLGSAIEDDFSQKETINSQLSSPSFGSSTEQQVPSPHYETAASTEDDNRVSPRTAKQALEDDADEPWDSPRNKSPRLTINEVLGNLSSDRIETARLLMGIELDTAFSVKRDAKRALMDLLRHDCSVAGNQAEIVQARNRKQQADEAILQTHERLHGPSQTLAAMSNLKRTFDARAVRVLEFENAEEVTQACKDRLDRAQVNHEAALKSNPIDYWYLEAVWGMLMRAEAHDEDIQ</sequence>
<dbReference type="EMBL" id="KB726570">
    <property type="protein sequence ID" value="EMT67439.1"/>
    <property type="molecule type" value="Genomic_DNA"/>
</dbReference>
<protein>
    <submittedName>
        <fullName evidence="2">Uncharacterized protein</fullName>
    </submittedName>
</protein>
<dbReference type="HOGENOM" id="CLU_051210_0_0_1"/>
<gene>
    <name evidence="2" type="ORF">FOC4_g10005529</name>
</gene>
<dbReference type="AlphaFoldDB" id="N1RNR4"/>
<dbReference type="Proteomes" id="UP000016929">
    <property type="component" value="Unassembled WGS sequence"/>
</dbReference>
<accession>N1RNR4</accession>